<reference evidence="3" key="1">
    <citation type="submission" date="2015-08" db="EMBL/GenBank/DDBJ databases">
        <authorList>
            <person name="Babu N.S."/>
            <person name="Beckwith C.J."/>
            <person name="Beseler K.G."/>
            <person name="Brison A."/>
            <person name="Carone J.V."/>
            <person name="Caskin T.P."/>
            <person name="Diamond M."/>
            <person name="Durham M.E."/>
            <person name="Foxe J.M."/>
            <person name="Go M."/>
            <person name="Henderson B.A."/>
            <person name="Jones I.B."/>
            <person name="McGettigan J.A."/>
            <person name="Micheletti S.J."/>
            <person name="Nasrallah M.E."/>
            <person name="Ortiz D."/>
            <person name="Piller C.R."/>
            <person name="Privatt S.R."/>
            <person name="Schneider S.L."/>
            <person name="Sharp S."/>
            <person name="Smith T.C."/>
            <person name="Stanton J.D."/>
            <person name="Ullery H.E."/>
            <person name="Wilson R.J."/>
            <person name="Serrano M.G."/>
            <person name="Buck G."/>
            <person name="Lee V."/>
            <person name="Wang Y."/>
            <person name="Carvalho R."/>
            <person name="Voegtly L."/>
            <person name="Shi R."/>
            <person name="Duckworth R."/>
            <person name="Johnson A."/>
            <person name="Loviza R."/>
            <person name="Walstead R."/>
            <person name="Shah Z."/>
            <person name="Kiflezghi M."/>
            <person name="Wade K."/>
            <person name="Ball S.L."/>
            <person name="Bradley K.W."/>
            <person name="Asai D.J."/>
            <person name="Bowman C.A."/>
            <person name="Russell D.A."/>
            <person name="Pope W.H."/>
            <person name="Jacobs-Sera D."/>
            <person name="Hendrix R.W."/>
            <person name="Hatfull G.F."/>
        </authorList>
    </citation>
    <scope>NUCLEOTIDE SEQUENCE</scope>
</reference>
<gene>
    <name evidence="3" type="ORF">g.13024</name>
</gene>
<protein>
    <submittedName>
        <fullName evidence="3">Uncharacterized protein</fullName>
    </submittedName>
</protein>
<evidence type="ECO:0000256" key="2">
    <source>
        <dbReference type="SAM" id="MobiDB-lite"/>
    </source>
</evidence>
<feature type="region of interest" description="Disordered" evidence="2">
    <location>
        <begin position="14"/>
        <end position="47"/>
    </location>
</feature>
<name>A0A1D1ZPS3_AUXPR</name>
<keyword evidence="1" id="KW-0175">Coiled coil</keyword>
<organism evidence="3">
    <name type="scientific">Auxenochlorella protothecoides</name>
    <name type="common">Green microalga</name>
    <name type="synonym">Chlorella protothecoides</name>
    <dbReference type="NCBI Taxonomy" id="3075"/>
    <lineage>
        <taxon>Eukaryota</taxon>
        <taxon>Viridiplantae</taxon>
        <taxon>Chlorophyta</taxon>
        <taxon>core chlorophytes</taxon>
        <taxon>Trebouxiophyceae</taxon>
        <taxon>Chlorellales</taxon>
        <taxon>Chlorellaceae</taxon>
        <taxon>Auxenochlorella</taxon>
    </lineage>
</organism>
<feature type="region of interest" description="Disordered" evidence="2">
    <location>
        <begin position="181"/>
        <end position="202"/>
    </location>
</feature>
<accession>A0A1D1ZPS3</accession>
<sequence>MVTDFIAFEYSLPTATGRSPVGKPAHMASSQRDGENVHPSAPRVVEPRQYPLQSLPSNQIFSPEAFRTPQHKYSSSTPAPDPIARLVDLQTRHAALLDGIEQAQRSAEQLGKICMDREAAADAAEARLQEATEQLQGTSKELSGLQEEYEATSALLARCAEGLAAQHTALETAEVSAAEAETQAQAAQTRRAEAEAGAQSAQRELDALAERVAALRGESAELEAAGADKAEALRRQLAEESAAAQQQIASCVAEGEARLRGVQAQASDAAQQAAESVREAEQAQAQLEETNSQLAETTCQLSEARHLLAAAQEETTLCRREAQQSLGTLEADVARLRGEAVALEARVVTLGSRLAELSAACRAREGELRDLRDAEGKCGELEASRRRGELLGEGLDLLRDQLACQRETLAAAREGVAAADARARAAEDRAARAEERAARAEERAEVLLWQQDGAPGPSGRSFRPLLQHRDRSAGPGHLDADQWAPPMLSGASLSSTLGMPEQGALVPGPGHPQALDPGQAEALHQLGAMRSAAHRLTRALLLLISTPAARQLGMKEAEELRVLLSGIPLLRSSGEAEPPRWTD</sequence>
<feature type="coiled-coil region" evidence="1">
    <location>
        <begin position="416"/>
        <end position="450"/>
    </location>
</feature>
<feature type="compositionally biased region" description="Low complexity" evidence="2">
    <location>
        <begin position="181"/>
        <end position="199"/>
    </location>
</feature>
<dbReference type="EMBL" id="GDKF01009753">
    <property type="protein sequence ID" value="JAT68869.1"/>
    <property type="molecule type" value="Transcribed_RNA"/>
</dbReference>
<proteinExistence type="predicted"/>
<dbReference type="AlphaFoldDB" id="A0A1D1ZPS3"/>
<evidence type="ECO:0000256" key="1">
    <source>
        <dbReference type="SAM" id="Coils"/>
    </source>
</evidence>
<evidence type="ECO:0000313" key="3">
    <source>
        <dbReference type="EMBL" id="JAT68869.1"/>
    </source>
</evidence>